<feature type="transmembrane region" description="Helical" evidence="2">
    <location>
        <begin position="90"/>
        <end position="108"/>
    </location>
</feature>
<evidence type="ECO:0000256" key="1">
    <source>
        <dbReference type="SAM" id="MobiDB-lite"/>
    </source>
</evidence>
<keyword evidence="2" id="KW-0472">Membrane</keyword>
<keyword evidence="2" id="KW-1133">Transmembrane helix</keyword>
<keyword evidence="4" id="KW-1185">Reference proteome</keyword>
<organism evidence="3 4">
    <name type="scientific">Hymenobacter nivis</name>
    <dbReference type="NCBI Taxonomy" id="1850093"/>
    <lineage>
        <taxon>Bacteria</taxon>
        <taxon>Pseudomonadati</taxon>
        <taxon>Bacteroidota</taxon>
        <taxon>Cytophagia</taxon>
        <taxon>Cytophagales</taxon>
        <taxon>Hymenobacteraceae</taxon>
        <taxon>Hymenobacter</taxon>
    </lineage>
</organism>
<evidence type="ECO:0000313" key="4">
    <source>
        <dbReference type="Proteomes" id="UP000245999"/>
    </source>
</evidence>
<feature type="region of interest" description="Disordered" evidence="1">
    <location>
        <begin position="119"/>
        <end position="160"/>
    </location>
</feature>
<reference evidence="4" key="1">
    <citation type="submission" date="2018-04" db="EMBL/GenBank/DDBJ databases">
        <title>Complete genome of Antarctic heterotrophic bacterium Hymenobacter nivis.</title>
        <authorList>
            <person name="Terashima M."/>
        </authorList>
    </citation>
    <scope>NUCLEOTIDE SEQUENCE [LARGE SCALE GENOMIC DNA]</scope>
    <source>
        <strain evidence="4">NBRC 111535</strain>
    </source>
</reference>
<dbReference type="EMBL" id="CP029145">
    <property type="protein sequence ID" value="AWM32045.1"/>
    <property type="molecule type" value="Genomic_DNA"/>
</dbReference>
<sequence>MLPENIDDLFRDGLDGHATPPDPALWARLANATNAAGAPPAADDARLDGLFRAGLAAHATPPDRALWERLEDEHLRPPGRRRTAAWGPRALAAVVALLLVAGGAGLLWRHAAGLRPGTELAARPGGPGPRGAVATRPTAGPLHPSATGETSRQNTATAAAGAPTEALAAVAAPAATAAPQVALAAAGQPGPGRAPAPETAALATAKNNFSRRATRFAALASSGPSATKRAAVSTSVAAQPGPARFGAPDPQAPAAHGAMPLDAGALAVIPNPVATPASAAAVIEVEVRRGSAAPAPVAAVASAETLADGDDRSAGRRVLGGLLRQARHVVRGERVSLAEATGLPENLTLQANLGGRTLSHTIRL</sequence>
<evidence type="ECO:0000313" key="3">
    <source>
        <dbReference type="EMBL" id="AWM32045.1"/>
    </source>
</evidence>
<name>A0A2Z3GMA1_9BACT</name>
<dbReference type="KEGG" id="hnv:DDQ68_04085"/>
<evidence type="ECO:0000256" key="2">
    <source>
        <dbReference type="SAM" id="Phobius"/>
    </source>
</evidence>
<protein>
    <submittedName>
        <fullName evidence="3">Uncharacterized protein</fullName>
    </submittedName>
</protein>
<accession>A0A2Z3GMA1</accession>
<keyword evidence="2" id="KW-0812">Transmembrane</keyword>
<proteinExistence type="predicted"/>
<dbReference type="OrthoDB" id="849204at2"/>
<gene>
    <name evidence="3" type="ORF">DDQ68_04085</name>
</gene>
<dbReference type="AlphaFoldDB" id="A0A2Z3GMA1"/>
<dbReference type="Proteomes" id="UP000245999">
    <property type="component" value="Chromosome"/>
</dbReference>
<dbReference type="RefSeq" id="WP_109655089.1">
    <property type="nucleotide sequence ID" value="NZ_CP029145.1"/>
</dbReference>